<reference evidence="2" key="2">
    <citation type="journal article" date="2024" name="Plant">
        <title>Genomic evolution and insights into agronomic trait innovations of Sesamum species.</title>
        <authorList>
            <person name="Miao H."/>
            <person name="Wang L."/>
            <person name="Qu L."/>
            <person name="Liu H."/>
            <person name="Sun Y."/>
            <person name="Le M."/>
            <person name="Wang Q."/>
            <person name="Wei S."/>
            <person name="Zheng Y."/>
            <person name="Lin W."/>
            <person name="Duan Y."/>
            <person name="Cao H."/>
            <person name="Xiong S."/>
            <person name="Wang X."/>
            <person name="Wei L."/>
            <person name="Li C."/>
            <person name="Ma Q."/>
            <person name="Ju M."/>
            <person name="Zhao R."/>
            <person name="Li G."/>
            <person name="Mu C."/>
            <person name="Tian Q."/>
            <person name="Mei H."/>
            <person name="Zhang T."/>
            <person name="Gao T."/>
            <person name="Zhang H."/>
        </authorList>
    </citation>
    <scope>NUCLEOTIDE SEQUENCE</scope>
    <source>
        <strain evidence="2">KEN1</strain>
    </source>
</reference>
<dbReference type="GO" id="GO:0005886">
    <property type="term" value="C:plasma membrane"/>
    <property type="evidence" value="ECO:0007669"/>
    <property type="project" value="TreeGrafter"/>
</dbReference>
<feature type="region of interest" description="Disordered" evidence="1">
    <location>
        <begin position="298"/>
        <end position="325"/>
    </location>
</feature>
<proteinExistence type="predicted"/>
<dbReference type="EMBL" id="JACGWN010000012">
    <property type="protein sequence ID" value="KAL0417381.1"/>
    <property type="molecule type" value="Genomic_DNA"/>
</dbReference>
<organism evidence="2">
    <name type="scientific">Sesamum latifolium</name>
    <dbReference type="NCBI Taxonomy" id="2727402"/>
    <lineage>
        <taxon>Eukaryota</taxon>
        <taxon>Viridiplantae</taxon>
        <taxon>Streptophyta</taxon>
        <taxon>Embryophyta</taxon>
        <taxon>Tracheophyta</taxon>
        <taxon>Spermatophyta</taxon>
        <taxon>Magnoliopsida</taxon>
        <taxon>eudicotyledons</taxon>
        <taxon>Gunneridae</taxon>
        <taxon>Pentapetalae</taxon>
        <taxon>asterids</taxon>
        <taxon>lamiids</taxon>
        <taxon>Lamiales</taxon>
        <taxon>Pedaliaceae</taxon>
        <taxon>Sesamum</taxon>
    </lineage>
</organism>
<evidence type="ECO:0000256" key="1">
    <source>
        <dbReference type="SAM" id="MobiDB-lite"/>
    </source>
</evidence>
<dbReference type="AlphaFoldDB" id="A0AAW2UJN0"/>
<gene>
    <name evidence="2" type="ORF">Slati_3570000</name>
</gene>
<feature type="region of interest" description="Disordered" evidence="1">
    <location>
        <begin position="261"/>
        <end position="286"/>
    </location>
</feature>
<evidence type="ECO:0000313" key="2">
    <source>
        <dbReference type="EMBL" id="KAL0417381.1"/>
    </source>
</evidence>
<dbReference type="PANTHER" id="PTHR31149:SF10">
    <property type="entry name" value="OS05G0100900 PROTEIN"/>
    <property type="match status" value="1"/>
</dbReference>
<protein>
    <submittedName>
        <fullName evidence="2">Uncharacterized protein</fullName>
    </submittedName>
</protein>
<feature type="compositionally biased region" description="Basic and acidic residues" evidence="1">
    <location>
        <begin position="311"/>
        <end position="320"/>
    </location>
</feature>
<accession>A0AAW2UJN0</accession>
<comment type="caution">
    <text evidence="2">The sequence shown here is derived from an EMBL/GenBank/DDBJ whole genome shotgun (WGS) entry which is preliminary data.</text>
</comment>
<dbReference type="PANTHER" id="PTHR31149">
    <property type="entry name" value="EXPRESSED PROTEIN"/>
    <property type="match status" value="1"/>
</dbReference>
<sequence>MKYQNLQSGNWRNDCVNEPDIVDDKIVGMGNQIGGIKSVEMDSGHCLSNSVVLQKDLMRNDIDHTMHTQAENFYDGNRVSESLRVIPGSEVASENFGDSKFVSPSIISSPGRHTLEGRFVSQLKISGSGLIDMAEFNNPNSPKQAFDQQQQDLVDAASKAISYRQEIMEENVRLTYALQPPVADAQSIVSNVKVLFRHLQEQLLITEEKLKESRYLLAPWRSDANPSRFAQSSFHPVEVGLMVWSVHPRVESFDKYLMRKVPSSDSRATSGDLLGRPQSGLGDLLKNSEHDALGEYPYIASRDSPSQTKLHQPDTRRQQNDLEPSANWTWKASEYPINLDDPNSSCSPYLPPVLEEPSSFFSEGLDLLLQFPHCIKHDFWLQILKLASYDQLQMMIPHQQ</sequence>
<reference evidence="2" key="1">
    <citation type="submission" date="2020-06" db="EMBL/GenBank/DDBJ databases">
        <authorList>
            <person name="Li T."/>
            <person name="Hu X."/>
            <person name="Zhang T."/>
            <person name="Song X."/>
            <person name="Zhang H."/>
            <person name="Dai N."/>
            <person name="Sheng W."/>
            <person name="Hou X."/>
            <person name="Wei L."/>
        </authorList>
    </citation>
    <scope>NUCLEOTIDE SEQUENCE</scope>
    <source>
        <strain evidence="2">KEN1</strain>
        <tissue evidence="2">Leaf</tissue>
    </source>
</reference>
<name>A0AAW2UJN0_9LAMI</name>